<reference evidence="1 2" key="1">
    <citation type="journal article" date="2020" name="Cell">
        <title>Large-Scale Comparative Analyses of Tick Genomes Elucidate Their Genetic Diversity and Vector Capacities.</title>
        <authorList>
            <consortium name="Tick Genome and Microbiome Consortium (TIGMIC)"/>
            <person name="Jia N."/>
            <person name="Wang J."/>
            <person name="Shi W."/>
            <person name="Du L."/>
            <person name="Sun Y."/>
            <person name="Zhan W."/>
            <person name="Jiang J.F."/>
            <person name="Wang Q."/>
            <person name="Zhang B."/>
            <person name="Ji P."/>
            <person name="Bell-Sakyi L."/>
            <person name="Cui X.M."/>
            <person name="Yuan T.T."/>
            <person name="Jiang B.G."/>
            <person name="Yang W.F."/>
            <person name="Lam T.T."/>
            <person name="Chang Q.C."/>
            <person name="Ding S.J."/>
            <person name="Wang X.J."/>
            <person name="Zhu J.G."/>
            <person name="Ruan X.D."/>
            <person name="Zhao L."/>
            <person name="Wei J.T."/>
            <person name="Ye R.Z."/>
            <person name="Que T.C."/>
            <person name="Du C.H."/>
            <person name="Zhou Y.H."/>
            <person name="Cheng J.X."/>
            <person name="Dai P.F."/>
            <person name="Guo W.B."/>
            <person name="Han X.H."/>
            <person name="Huang E.J."/>
            <person name="Li L.F."/>
            <person name="Wei W."/>
            <person name="Gao Y.C."/>
            <person name="Liu J.Z."/>
            <person name="Shao H.Z."/>
            <person name="Wang X."/>
            <person name="Wang C.C."/>
            <person name="Yang T.C."/>
            <person name="Huo Q.B."/>
            <person name="Li W."/>
            <person name="Chen H.Y."/>
            <person name="Chen S.E."/>
            <person name="Zhou L.G."/>
            <person name="Ni X.B."/>
            <person name="Tian J.H."/>
            <person name="Sheng Y."/>
            <person name="Liu T."/>
            <person name="Pan Y.S."/>
            <person name="Xia L.Y."/>
            <person name="Li J."/>
            <person name="Zhao F."/>
            <person name="Cao W.C."/>
        </authorList>
    </citation>
    <scope>NUCLEOTIDE SEQUENCE [LARGE SCALE GENOMIC DNA]</scope>
    <source>
        <strain evidence="1">Iper-2018</strain>
    </source>
</reference>
<evidence type="ECO:0000313" key="2">
    <source>
        <dbReference type="Proteomes" id="UP000805193"/>
    </source>
</evidence>
<organism evidence="1 2">
    <name type="scientific">Ixodes persulcatus</name>
    <name type="common">Taiga tick</name>
    <dbReference type="NCBI Taxonomy" id="34615"/>
    <lineage>
        <taxon>Eukaryota</taxon>
        <taxon>Metazoa</taxon>
        <taxon>Ecdysozoa</taxon>
        <taxon>Arthropoda</taxon>
        <taxon>Chelicerata</taxon>
        <taxon>Arachnida</taxon>
        <taxon>Acari</taxon>
        <taxon>Parasitiformes</taxon>
        <taxon>Ixodida</taxon>
        <taxon>Ixodoidea</taxon>
        <taxon>Ixodidae</taxon>
        <taxon>Ixodinae</taxon>
        <taxon>Ixodes</taxon>
    </lineage>
</organism>
<evidence type="ECO:0000313" key="1">
    <source>
        <dbReference type="EMBL" id="KAG0412183.1"/>
    </source>
</evidence>
<name>A0AC60NYG0_IXOPE</name>
<proteinExistence type="predicted"/>
<dbReference type="EMBL" id="JABSTQ010011368">
    <property type="protein sequence ID" value="KAG0412183.1"/>
    <property type="molecule type" value="Genomic_DNA"/>
</dbReference>
<sequence length="288" mass="33860">MTPDAFRPPTLLYLSEEQDLKIQCSELLMRAASTTPLRPDGGEKSWSEARVHQVRSLVCRERWRVNCCLSERDRCPSVLRRFTNAKQMRYTALFLKNTQRAVKWKSRHTSFVFLHQITMAVIRSIERAGFVVVRVVADNHATNRKLFSMLSNGSILPVVEHPLDATRWLFLPFDYCHIIKNVGSQFLAQTRRFVNEGKAIDPKYLRSILDVRQRQKGFKLVRNMTRKHLYPTSFENMNVKRAVDIFKREETSVLRSLEEYGPRLGIYEFEDSEPTIEFLETFFKWHPT</sequence>
<keyword evidence="2" id="KW-1185">Reference proteome</keyword>
<gene>
    <name evidence="1" type="ORF">HPB47_010698</name>
</gene>
<dbReference type="Proteomes" id="UP000805193">
    <property type="component" value="Unassembled WGS sequence"/>
</dbReference>
<protein>
    <submittedName>
        <fullName evidence="1">Uncharacterized protein</fullName>
    </submittedName>
</protein>
<accession>A0AC60NYG0</accession>
<comment type="caution">
    <text evidence="1">The sequence shown here is derived from an EMBL/GenBank/DDBJ whole genome shotgun (WGS) entry which is preliminary data.</text>
</comment>